<dbReference type="EMBL" id="CP133151">
    <property type="protein sequence ID" value="WVT06733.1"/>
    <property type="molecule type" value="Genomic_DNA"/>
</dbReference>
<evidence type="ECO:0000313" key="3">
    <source>
        <dbReference type="Proteomes" id="UP001432360"/>
    </source>
</evidence>
<keyword evidence="3" id="KW-1185">Reference proteome</keyword>
<protein>
    <submittedName>
        <fullName evidence="2">Uncharacterized protein</fullName>
    </submittedName>
</protein>
<dbReference type="Proteomes" id="UP001432360">
    <property type="component" value="Plasmid pSchITTGS70c"/>
</dbReference>
<evidence type="ECO:0000313" key="2">
    <source>
        <dbReference type="EMBL" id="WVT06733.1"/>
    </source>
</evidence>
<proteinExistence type="predicted"/>
<name>A0ABZ2BIA9_9HYPH</name>
<sequence length="245" mass="26968">MALWPMRRRNTSPAETLNDLIDGLASGNALNESAIAKHGDAIGELGDFSDMVGNEHDRSAVGPKLAHNPVQVFALGQTKHGRGFIEHENSRVSRQGLADFNELLLTRRELANWPLDLNPAQPHRFQNALAFRSFSRTSEDAKRVACRVSAQKQVVLNAQIRRQGKLLEHHCQAGCSRFLRAEKRNFLAAIPEAAGIWPDEAPTDSAQRGLARPVFPDDAMDLTGENINGDPPERPCRSEGLANVN</sequence>
<feature type="region of interest" description="Disordered" evidence="1">
    <location>
        <begin position="198"/>
        <end position="245"/>
    </location>
</feature>
<organism evidence="2 3">
    <name type="scientific">Sinorhizobium chiapasense</name>
    <dbReference type="NCBI Taxonomy" id="501572"/>
    <lineage>
        <taxon>Bacteria</taxon>
        <taxon>Pseudomonadati</taxon>
        <taxon>Pseudomonadota</taxon>
        <taxon>Alphaproteobacteria</taxon>
        <taxon>Hyphomicrobiales</taxon>
        <taxon>Rhizobiaceae</taxon>
        <taxon>Sinorhizobium/Ensifer group</taxon>
        <taxon>Sinorhizobium</taxon>
    </lineage>
</organism>
<gene>
    <name evidence="2" type="ORF">RB548_23290</name>
</gene>
<evidence type="ECO:0000256" key="1">
    <source>
        <dbReference type="SAM" id="MobiDB-lite"/>
    </source>
</evidence>
<keyword evidence="2" id="KW-0614">Plasmid</keyword>
<geneLocation type="plasmid" evidence="2 3">
    <name>pSchITTGS70c</name>
</geneLocation>
<accession>A0ABZ2BIA9</accession>
<reference evidence="2" key="1">
    <citation type="submission" date="2023-08" db="EMBL/GenBank/DDBJ databases">
        <title>Complete genome sequence of Sinorhizobium chiapanecum ITTG S70 isolated from Acaciella angustissima nodules in Chiapas-Mexico.</title>
        <authorList>
            <person name="Rincon-Rosales R."/>
            <person name="Rogel M.A."/>
            <person name="Rincon-Medina C.I."/>
            <person name="Guerrero G."/>
            <person name="Manzano-Gomez L.A."/>
            <person name="Lopez-Lopez A."/>
            <person name="Rincon Molina F.A."/>
            <person name="Martinez-Romero E."/>
        </authorList>
    </citation>
    <scope>NUCLEOTIDE SEQUENCE</scope>
    <source>
        <strain evidence="2">ITTG S70</strain>
        <plasmid evidence="2">pSchITTGS70c</plasmid>
    </source>
</reference>